<dbReference type="AlphaFoldDB" id="A0A086BPA7"/>
<dbReference type="GO" id="GO:0015648">
    <property type="term" value="F:lipid-linked peptidoglycan transporter activity"/>
    <property type="evidence" value="ECO:0007669"/>
    <property type="project" value="TreeGrafter"/>
</dbReference>
<feature type="transmembrane region" description="Helical" evidence="7">
    <location>
        <begin position="126"/>
        <end position="143"/>
    </location>
</feature>
<feature type="compositionally biased region" description="Polar residues" evidence="6">
    <location>
        <begin position="512"/>
        <end position="538"/>
    </location>
</feature>
<evidence type="ECO:0000256" key="2">
    <source>
        <dbReference type="ARBA" id="ARBA00022692"/>
    </source>
</evidence>
<feature type="transmembrane region" description="Helical" evidence="7">
    <location>
        <begin position="9"/>
        <end position="26"/>
    </location>
</feature>
<evidence type="ECO:0000256" key="5">
    <source>
        <dbReference type="ARBA" id="ARBA00023136"/>
    </source>
</evidence>
<keyword evidence="2 7" id="KW-0812">Transmembrane</keyword>
<dbReference type="GO" id="GO:0032153">
    <property type="term" value="C:cell division site"/>
    <property type="evidence" value="ECO:0007669"/>
    <property type="project" value="TreeGrafter"/>
</dbReference>
<evidence type="ECO:0000313" key="9">
    <source>
        <dbReference type="Proteomes" id="UP000028730"/>
    </source>
</evidence>
<dbReference type="RefSeq" id="WP_081867318.1">
    <property type="nucleotide sequence ID" value="NZ_ATLK01000001.1"/>
</dbReference>
<evidence type="ECO:0000313" key="8">
    <source>
        <dbReference type="EMBL" id="KFF31771.1"/>
    </source>
</evidence>
<dbReference type="EMBL" id="ATLK01000001">
    <property type="protein sequence ID" value="KFF31771.1"/>
    <property type="molecule type" value="Genomic_DNA"/>
</dbReference>
<feature type="transmembrane region" description="Helical" evidence="7">
    <location>
        <begin position="97"/>
        <end position="117"/>
    </location>
</feature>
<dbReference type="Proteomes" id="UP000028730">
    <property type="component" value="Unassembled WGS sequence"/>
</dbReference>
<dbReference type="Pfam" id="PF01098">
    <property type="entry name" value="FTSW_RODA_SPOVE"/>
    <property type="match status" value="1"/>
</dbReference>
<comment type="caution">
    <text evidence="8">The sequence shown here is derived from an EMBL/GenBank/DDBJ whole genome shotgun (WGS) entry which is preliminary data.</text>
</comment>
<feature type="transmembrane region" description="Helical" evidence="7">
    <location>
        <begin position="227"/>
        <end position="244"/>
    </location>
</feature>
<feature type="transmembrane region" description="Helical" evidence="7">
    <location>
        <begin position="339"/>
        <end position="360"/>
    </location>
</feature>
<feature type="transmembrane region" description="Helical" evidence="7">
    <location>
        <begin position="163"/>
        <end position="183"/>
    </location>
</feature>
<evidence type="ECO:0000256" key="6">
    <source>
        <dbReference type="SAM" id="MobiDB-lite"/>
    </source>
</evidence>
<feature type="region of interest" description="Disordered" evidence="6">
    <location>
        <begin position="471"/>
        <end position="538"/>
    </location>
</feature>
<name>A0A086BPA7_9BIFI</name>
<feature type="transmembrane region" description="Helical" evidence="7">
    <location>
        <begin position="204"/>
        <end position="221"/>
    </location>
</feature>
<feature type="transmembrane region" description="Helical" evidence="7">
    <location>
        <begin position="405"/>
        <end position="426"/>
    </location>
</feature>
<keyword evidence="9" id="KW-1185">Reference proteome</keyword>
<evidence type="ECO:0000256" key="1">
    <source>
        <dbReference type="ARBA" id="ARBA00004141"/>
    </source>
</evidence>
<feature type="transmembrane region" description="Helical" evidence="7">
    <location>
        <begin position="372"/>
        <end position="393"/>
    </location>
</feature>
<gene>
    <name evidence="8" type="ORF">BBOMB_1170</name>
</gene>
<sequence>MIVTRLRQISLLLLSFALSAMIYFQMFERTYGYVPARYVVILVVAAALFVVLWVLLLVFQPYANQTILPCVVMLTSIGTMMIARLDYVAKPQTNVGYQQLIWLCLALTLTCVFVVWLRDYRVLRRFSYLNMAIGLVLLFSPMIPKLGRTIGGARIWIGVGRYTLQPGEFAKLFLAFFFAAYLFDHRDQLAVGGRKILGMQLPRIKDLGPIALVWVAAILVLVVQHDLGTSLMFFALFVSMLYVATGRKNWLVIGGVAFVAAALFAAKAFAHVGYRVDGWLHAFDPKVYGREYGSSYQLVTGIFGMAAGGVTGTGVGQGRPYKTPLANSDFIYASLGEELGLAGTLAILMLYLAIIATGFITAMKIKDGFGKLLSAGLAFTMAFQIFTVVGGLTRVLPMTGLTMPYMAAGGSSLLANYLLAALLIVISNEANKPDQGEGLSSTMQYEALLAMNNRAAAKGREETQKRVHLGEHLPHLSQEREDATSLVSPVGGSVDEDAVSQETQKKDEATQDAMSTQILDSGSLRSPWSSQEQGGDES</sequence>
<feature type="compositionally biased region" description="Basic and acidic residues" evidence="6">
    <location>
        <begin position="471"/>
        <end position="483"/>
    </location>
</feature>
<dbReference type="GO" id="GO:0005886">
    <property type="term" value="C:plasma membrane"/>
    <property type="evidence" value="ECO:0007669"/>
    <property type="project" value="TreeGrafter"/>
</dbReference>
<dbReference type="GO" id="GO:0008360">
    <property type="term" value="P:regulation of cell shape"/>
    <property type="evidence" value="ECO:0007669"/>
    <property type="project" value="UniProtKB-KW"/>
</dbReference>
<keyword evidence="3" id="KW-0133">Cell shape</keyword>
<keyword evidence="4 7" id="KW-1133">Transmembrane helix</keyword>
<evidence type="ECO:0000256" key="7">
    <source>
        <dbReference type="SAM" id="Phobius"/>
    </source>
</evidence>
<feature type="transmembrane region" description="Helical" evidence="7">
    <location>
        <begin position="38"/>
        <end position="59"/>
    </location>
</feature>
<comment type="subcellular location">
    <subcellularLocation>
        <location evidence="1">Membrane</location>
        <topology evidence="1">Multi-pass membrane protein</topology>
    </subcellularLocation>
</comment>
<dbReference type="GO" id="GO:0051301">
    <property type="term" value="P:cell division"/>
    <property type="evidence" value="ECO:0007669"/>
    <property type="project" value="InterPro"/>
</dbReference>
<evidence type="ECO:0000256" key="4">
    <source>
        <dbReference type="ARBA" id="ARBA00022989"/>
    </source>
</evidence>
<dbReference type="STRING" id="1341695.BBOMB_1170"/>
<feature type="transmembrane region" description="Helical" evidence="7">
    <location>
        <begin position="66"/>
        <end position="85"/>
    </location>
</feature>
<evidence type="ECO:0000256" key="3">
    <source>
        <dbReference type="ARBA" id="ARBA00022960"/>
    </source>
</evidence>
<organism evidence="8 9">
    <name type="scientific">Bifidobacterium bombi DSM 19703</name>
    <dbReference type="NCBI Taxonomy" id="1341695"/>
    <lineage>
        <taxon>Bacteria</taxon>
        <taxon>Bacillati</taxon>
        <taxon>Actinomycetota</taxon>
        <taxon>Actinomycetes</taxon>
        <taxon>Bifidobacteriales</taxon>
        <taxon>Bifidobacteriaceae</taxon>
        <taxon>Bifidobacterium</taxon>
    </lineage>
</organism>
<protein>
    <submittedName>
        <fullName evidence="8">Cell cycle protein, FtsW/RodA/SpoVE family</fullName>
    </submittedName>
</protein>
<proteinExistence type="predicted"/>
<feature type="transmembrane region" description="Helical" evidence="7">
    <location>
        <begin position="251"/>
        <end position="270"/>
    </location>
</feature>
<reference evidence="8 9" key="1">
    <citation type="journal article" date="2014" name="Appl. Environ. Microbiol.">
        <title>Genomic encyclopedia of type strains of the genus Bifidobacterium.</title>
        <authorList>
            <person name="Milani C."/>
            <person name="Lugli G.A."/>
            <person name="Duranti S."/>
            <person name="Turroni F."/>
            <person name="Bottacini F."/>
            <person name="Mangifesta M."/>
            <person name="Sanchez B."/>
            <person name="Viappiani A."/>
            <person name="Mancabelli L."/>
            <person name="Taminiau B."/>
            <person name="Delcenserie V."/>
            <person name="Barrangou R."/>
            <person name="Margolles A."/>
            <person name="van Sinderen D."/>
            <person name="Ventura M."/>
        </authorList>
    </citation>
    <scope>NUCLEOTIDE SEQUENCE [LARGE SCALE GENOMIC DNA]</scope>
    <source>
        <strain evidence="8 9">DSM 19703</strain>
    </source>
</reference>
<accession>A0A086BPA7</accession>
<dbReference type="PANTHER" id="PTHR30474:SF3">
    <property type="entry name" value="PEPTIDOGLYCAN GLYCOSYLTRANSFERASE RODA"/>
    <property type="match status" value="1"/>
</dbReference>
<dbReference type="InterPro" id="IPR001182">
    <property type="entry name" value="FtsW/RodA"/>
</dbReference>
<dbReference type="OrthoDB" id="9812661at2"/>
<dbReference type="eggNOG" id="COG0772">
    <property type="taxonomic scope" value="Bacteria"/>
</dbReference>
<dbReference type="PANTHER" id="PTHR30474">
    <property type="entry name" value="CELL CYCLE PROTEIN"/>
    <property type="match status" value="1"/>
</dbReference>
<keyword evidence="5 7" id="KW-0472">Membrane</keyword>